<reference evidence="5" key="4">
    <citation type="journal article" date="2019" name="Int. J. Syst. Evol. Microbiol.">
        <title>The Global Catalogue of Microorganisms (GCM) 10K type strain sequencing project: providing services to taxonomists for standard genome sequencing and annotation.</title>
        <authorList>
            <consortium name="The Broad Institute Genomics Platform"/>
            <consortium name="The Broad Institute Genome Sequencing Center for Infectious Disease"/>
            <person name="Wu L."/>
            <person name="Ma J."/>
        </authorList>
    </citation>
    <scope>NUCLEOTIDE SEQUENCE [LARGE SCALE GENOMIC DNA]</scope>
    <source>
        <strain evidence="5">CGMCC 1.12707</strain>
    </source>
</reference>
<protein>
    <submittedName>
        <fullName evidence="3">Uncharacterized protein</fullName>
    </submittedName>
</protein>
<keyword evidence="5" id="KW-1185">Reference proteome</keyword>
<reference evidence="2" key="1">
    <citation type="journal article" date="2014" name="Int. J. Syst. Evol. Microbiol.">
        <title>Complete genome of a new Firmicutes species belonging to the dominant human colonic microbiota ('Ruminococcus bicirculans') reveals two chromosomes and a selective capacity to utilize plant glucans.</title>
        <authorList>
            <consortium name="NISC Comparative Sequencing Program"/>
            <person name="Wegmann U."/>
            <person name="Louis P."/>
            <person name="Goesmann A."/>
            <person name="Henrissat B."/>
            <person name="Duncan S.H."/>
            <person name="Flint H.J."/>
        </authorList>
    </citation>
    <scope>NUCLEOTIDE SEQUENCE</scope>
    <source>
        <strain evidence="2">CGMCC 1.12707</strain>
    </source>
</reference>
<dbReference type="Proteomes" id="UP000184120">
    <property type="component" value="Unassembled WGS sequence"/>
</dbReference>
<evidence type="ECO:0000313" key="2">
    <source>
        <dbReference type="EMBL" id="GGF06581.1"/>
    </source>
</evidence>
<dbReference type="OrthoDB" id="933310at2"/>
<dbReference type="Proteomes" id="UP000650994">
    <property type="component" value="Unassembled WGS sequence"/>
</dbReference>
<dbReference type="EMBL" id="BMFL01000017">
    <property type="protein sequence ID" value="GGF06581.1"/>
    <property type="molecule type" value="Genomic_DNA"/>
</dbReference>
<feature type="chain" id="PRO_5012161192" evidence="1">
    <location>
        <begin position="26"/>
        <end position="302"/>
    </location>
</feature>
<dbReference type="RefSeq" id="WP_072933883.1">
    <property type="nucleotide sequence ID" value="NZ_BMFL01000017.1"/>
</dbReference>
<evidence type="ECO:0000313" key="4">
    <source>
        <dbReference type="Proteomes" id="UP000184120"/>
    </source>
</evidence>
<evidence type="ECO:0000313" key="3">
    <source>
        <dbReference type="EMBL" id="SHL64373.1"/>
    </source>
</evidence>
<reference evidence="2" key="5">
    <citation type="submission" date="2024-05" db="EMBL/GenBank/DDBJ databases">
        <authorList>
            <person name="Sun Q."/>
            <person name="Zhou Y."/>
        </authorList>
    </citation>
    <scope>NUCLEOTIDE SEQUENCE</scope>
    <source>
        <strain evidence="2">CGMCC 1.12707</strain>
    </source>
</reference>
<organism evidence="3 4">
    <name type="scientific">Chishuiella changwenlii</name>
    <dbReference type="NCBI Taxonomy" id="1434701"/>
    <lineage>
        <taxon>Bacteria</taxon>
        <taxon>Pseudomonadati</taxon>
        <taxon>Bacteroidota</taxon>
        <taxon>Flavobacteriia</taxon>
        <taxon>Flavobacteriales</taxon>
        <taxon>Weeksellaceae</taxon>
        <taxon>Chishuiella</taxon>
    </lineage>
</organism>
<reference evidence="4" key="3">
    <citation type="submission" date="2016-11" db="EMBL/GenBank/DDBJ databases">
        <authorList>
            <person name="Varghese N."/>
            <person name="Submissions S."/>
        </authorList>
    </citation>
    <scope>NUCLEOTIDE SEQUENCE [LARGE SCALE GENOMIC DNA]</scope>
    <source>
        <strain evidence="4">DSM 27989</strain>
    </source>
</reference>
<gene>
    <name evidence="2" type="ORF">GCM10010984_24820</name>
    <name evidence="3" type="ORF">SAMN05443634_11314</name>
</gene>
<proteinExistence type="predicted"/>
<reference evidence="3" key="2">
    <citation type="submission" date="2016-11" db="EMBL/GenBank/DDBJ databases">
        <authorList>
            <person name="Jaros S."/>
            <person name="Januszkiewicz K."/>
            <person name="Wedrychowicz H."/>
        </authorList>
    </citation>
    <scope>NUCLEOTIDE SEQUENCE [LARGE SCALE GENOMIC DNA]</scope>
    <source>
        <strain evidence="3">DSM 27989</strain>
    </source>
</reference>
<keyword evidence="1" id="KW-0732">Signal</keyword>
<name>A0A1M7CB25_9FLAO</name>
<accession>A0A1M7CB25</accession>
<evidence type="ECO:0000256" key="1">
    <source>
        <dbReference type="SAM" id="SignalP"/>
    </source>
</evidence>
<dbReference type="AlphaFoldDB" id="A0A1M7CB25"/>
<sequence>MIFNNKNLKKTLQFLLIVFGTFALGQNTNSGVGIGTSNPQSSAILEVNADSLPANGKKGMLFPRVALQNRTDITTIPNPATGLMIFNTTDSPSDDLIKANMFYYWNGTSWIDLATSQTFETELYPQIYIVANRGTQAINKTNFNTGENTVVNFAEESTGAMSVNVGNRVQLSNNNFRILSGGRFEITGYIGYNPWVPVNCTTQSTESTCTAGLDLFVQVSTDNGSTWTNISKTSSIWGVGTGDRNRSVMIAPFVMNLTTNSLVRLAIGKGAITNNHGANGNLNIEPGTGLAYSRLIRIQRLN</sequence>
<dbReference type="STRING" id="1434701.SAMN05443634_11314"/>
<dbReference type="EMBL" id="FRBH01000013">
    <property type="protein sequence ID" value="SHL64373.1"/>
    <property type="molecule type" value="Genomic_DNA"/>
</dbReference>
<evidence type="ECO:0000313" key="5">
    <source>
        <dbReference type="Proteomes" id="UP000650994"/>
    </source>
</evidence>
<feature type="signal peptide" evidence="1">
    <location>
        <begin position="1"/>
        <end position="25"/>
    </location>
</feature>